<keyword evidence="3" id="KW-0804">Transcription</keyword>
<sequence length="197" mass="22096">MVRQREFDKDEVLAIIMDLFWQRGYANTSMKDIVQATGIQPGSLYAAFGDKEKLFQQVFKKYTQEFFRASMPRHCPPLECIQQWFDLLAKAMIGDSKQKGCLIINTAIERESHSPSTIAIIEDRLDEIESFFRLNLAQAIEDGDLPKSFAIDTNAKALLGLVVGMLAVARIRRDAQTLNSIAAGARTLVVRQVNLAG</sequence>
<evidence type="ECO:0000256" key="4">
    <source>
        <dbReference type="PROSITE-ProRule" id="PRU00335"/>
    </source>
</evidence>
<name>A0A9Q5Z5E6_NOSLI</name>
<dbReference type="Pfam" id="PF16925">
    <property type="entry name" value="TetR_C_13"/>
    <property type="match status" value="1"/>
</dbReference>
<keyword evidence="1" id="KW-0805">Transcription regulation</keyword>
<organism evidence="6 7">
    <name type="scientific">Nostoc linckia z8</name>
    <dbReference type="NCBI Taxonomy" id="1628746"/>
    <lineage>
        <taxon>Bacteria</taxon>
        <taxon>Bacillati</taxon>
        <taxon>Cyanobacteriota</taxon>
        <taxon>Cyanophyceae</taxon>
        <taxon>Nostocales</taxon>
        <taxon>Nostocaceae</taxon>
        <taxon>Nostoc</taxon>
    </lineage>
</organism>
<dbReference type="PROSITE" id="PS01081">
    <property type="entry name" value="HTH_TETR_1"/>
    <property type="match status" value="1"/>
</dbReference>
<dbReference type="SUPFAM" id="SSF46689">
    <property type="entry name" value="Homeodomain-like"/>
    <property type="match status" value="1"/>
</dbReference>
<dbReference type="Pfam" id="PF00440">
    <property type="entry name" value="TetR_N"/>
    <property type="match status" value="1"/>
</dbReference>
<dbReference type="AlphaFoldDB" id="A0A9Q5Z5E6"/>
<dbReference type="EMBL" id="LAHD01000166">
    <property type="protein sequence ID" value="PHJ94368.1"/>
    <property type="molecule type" value="Genomic_DNA"/>
</dbReference>
<dbReference type="PRINTS" id="PR00455">
    <property type="entry name" value="HTHTETR"/>
</dbReference>
<reference evidence="6 7" key="1">
    <citation type="submission" date="2015-02" db="EMBL/GenBank/DDBJ databases">
        <title>Nostoc linckia genome annotation.</title>
        <authorList>
            <person name="Zhou Z."/>
        </authorList>
    </citation>
    <scope>NUCLEOTIDE SEQUENCE [LARGE SCALE GENOMIC DNA]</scope>
    <source>
        <strain evidence="7">z8</strain>
    </source>
</reference>
<evidence type="ECO:0000259" key="5">
    <source>
        <dbReference type="PROSITE" id="PS50977"/>
    </source>
</evidence>
<gene>
    <name evidence="6" type="ORF">VF08_33920</name>
</gene>
<dbReference type="Gene3D" id="1.10.10.60">
    <property type="entry name" value="Homeodomain-like"/>
    <property type="match status" value="1"/>
</dbReference>
<dbReference type="PROSITE" id="PS50977">
    <property type="entry name" value="HTH_TETR_2"/>
    <property type="match status" value="1"/>
</dbReference>
<dbReference type="Gene3D" id="1.10.357.10">
    <property type="entry name" value="Tetracycline Repressor, domain 2"/>
    <property type="match status" value="1"/>
</dbReference>
<dbReference type="InterPro" id="IPR011075">
    <property type="entry name" value="TetR_C"/>
</dbReference>
<dbReference type="RefSeq" id="WP_099069363.1">
    <property type="nucleotide sequence ID" value="NZ_LAHD01000166.1"/>
</dbReference>
<evidence type="ECO:0000313" key="7">
    <source>
        <dbReference type="Proteomes" id="UP000222310"/>
    </source>
</evidence>
<comment type="caution">
    <text evidence="6">The sequence shown here is derived from an EMBL/GenBank/DDBJ whole genome shotgun (WGS) entry which is preliminary data.</text>
</comment>
<dbReference type="InterPro" id="IPR001647">
    <property type="entry name" value="HTH_TetR"/>
</dbReference>
<proteinExistence type="predicted"/>
<evidence type="ECO:0000256" key="3">
    <source>
        <dbReference type="ARBA" id="ARBA00023163"/>
    </source>
</evidence>
<feature type="domain" description="HTH tetR-type" evidence="5">
    <location>
        <begin position="6"/>
        <end position="66"/>
    </location>
</feature>
<evidence type="ECO:0000313" key="6">
    <source>
        <dbReference type="EMBL" id="PHJ94368.1"/>
    </source>
</evidence>
<dbReference type="Proteomes" id="UP000222310">
    <property type="component" value="Unassembled WGS sequence"/>
</dbReference>
<accession>A0A9Q5Z5E6</accession>
<protein>
    <recommendedName>
        <fullName evidence="5">HTH tetR-type domain-containing protein</fullName>
    </recommendedName>
</protein>
<evidence type="ECO:0000256" key="1">
    <source>
        <dbReference type="ARBA" id="ARBA00023015"/>
    </source>
</evidence>
<evidence type="ECO:0000256" key="2">
    <source>
        <dbReference type="ARBA" id="ARBA00023125"/>
    </source>
</evidence>
<dbReference type="InterPro" id="IPR009057">
    <property type="entry name" value="Homeodomain-like_sf"/>
</dbReference>
<dbReference type="SUPFAM" id="SSF48498">
    <property type="entry name" value="Tetracyclin repressor-like, C-terminal domain"/>
    <property type="match status" value="1"/>
</dbReference>
<dbReference type="GO" id="GO:0003677">
    <property type="term" value="F:DNA binding"/>
    <property type="evidence" value="ECO:0007669"/>
    <property type="project" value="UniProtKB-UniRule"/>
</dbReference>
<dbReference type="InterPro" id="IPR023772">
    <property type="entry name" value="DNA-bd_HTH_TetR-type_CS"/>
</dbReference>
<dbReference type="PANTHER" id="PTHR47506:SF1">
    <property type="entry name" value="HTH-TYPE TRANSCRIPTIONAL REGULATOR YJDC"/>
    <property type="match status" value="1"/>
</dbReference>
<feature type="DNA-binding region" description="H-T-H motif" evidence="4">
    <location>
        <begin position="29"/>
        <end position="48"/>
    </location>
</feature>
<dbReference type="GeneID" id="57096347"/>
<keyword evidence="2 4" id="KW-0238">DNA-binding</keyword>
<dbReference type="PANTHER" id="PTHR47506">
    <property type="entry name" value="TRANSCRIPTIONAL REGULATORY PROTEIN"/>
    <property type="match status" value="1"/>
</dbReference>
<dbReference type="InterPro" id="IPR036271">
    <property type="entry name" value="Tet_transcr_reg_TetR-rel_C_sf"/>
</dbReference>